<dbReference type="Gene3D" id="3.10.50.40">
    <property type="match status" value="1"/>
</dbReference>
<dbReference type="PROSITE" id="PS50059">
    <property type="entry name" value="FKBP_PPIASE"/>
    <property type="match status" value="1"/>
</dbReference>
<dbReference type="GO" id="GO:0003755">
    <property type="term" value="F:peptidyl-prolyl cis-trans isomerase activity"/>
    <property type="evidence" value="ECO:0007669"/>
    <property type="project" value="UniProtKB-KW"/>
</dbReference>
<evidence type="ECO:0000259" key="7">
    <source>
        <dbReference type="PROSITE" id="PS50059"/>
    </source>
</evidence>
<protein>
    <recommendedName>
        <fullName evidence="2 5">peptidylprolyl isomerase</fullName>
        <ecNumber evidence="2 5">5.2.1.8</ecNumber>
    </recommendedName>
</protein>
<evidence type="ECO:0000313" key="8">
    <source>
        <dbReference type="EMBL" id="KAL3805988.1"/>
    </source>
</evidence>
<gene>
    <name evidence="8" type="ORF">ACHAW5_005165</name>
</gene>
<dbReference type="EC" id="5.2.1.8" evidence="2 5"/>
<keyword evidence="6" id="KW-0732">Signal</keyword>
<name>A0ABD3R0X6_9STRA</name>
<dbReference type="PANTHER" id="PTHR43811">
    <property type="entry name" value="FKBP-TYPE PEPTIDYL-PROLYL CIS-TRANS ISOMERASE FKPA"/>
    <property type="match status" value="1"/>
</dbReference>
<feature type="domain" description="PPIase FKBP-type" evidence="7">
    <location>
        <begin position="97"/>
        <end position="192"/>
    </location>
</feature>
<proteinExistence type="predicted"/>
<dbReference type="InterPro" id="IPR001179">
    <property type="entry name" value="PPIase_FKBP_dom"/>
</dbReference>
<feature type="chain" id="PRO_5044769359" description="peptidylprolyl isomerase" evidence="6">
    <location>
        <begin position="20"/>
        <end position="196"/>
    </location>
</feature>
<dbReference type="Pfam" id="PF00254">
    <property type="entry name" value="FKBP_C"/>
    <property type="match status" value="1"/>
</dbReference>
<dbReference type="AlphaFoldDB" id="A0ABD3R0X6"/>
<organism evidence="8 9">
    <name type="scientific">Stephanodiscus triporus</name>
    <dbReference type="NCBI Taxonomy" id="2934178"/>
    <lineage>
        <taxon>Eukaryota</taxon>
        <taxon>Sar</taxon>
        <taxon>Stramenopiles</taxon>
        <taxon>Ochrophyta</taxon>
        <taxon>Bacillariophyta</taxon>
        <taxon>Coscinodiscophyceae</taxon>
        <taxon>Thalassiosirophycidae</taxon>
        <taxon>Stephanodiscales</taxon>
        <taxon>Stephanodiscaceae</taxon>
        <taxon>Stephanodiscus</taxon>
    </lineage>
</organism>
<evidence type="ECO:0000256" key="5">
    <source>
        <dbReference type="PROSITE-ProRule" id="PRU00277"/>
    </source>
</evidence>
<comment type="caution">
    <text evidence="8">The sequence shown here is derived from an EMBL/GenBank/DDBJ whole genome shotgun (WGS) entry which is preliminary data.</text>
</comment>
<dbReference type="SUPFAM" id="SSF54534">
    <property type="entry name" value="FKBP-like"/>
    <property type="match status" value="1"/>
</dbReference>
<evidence type="ECO:0000256" key="6">
    <source>
        <dbReference type="SAM" id="SignalP"/>
    </source>
</evidence>
<evidence type="ECO:0000256" key="4">
    <source>
        <dbReference type="ARBA" id="ARBA00023235"/>
    </source>
</evidence>
<reference evidence="8 9" key="1">
    <citation type="submission" date="2024-10" db="EMBL/GenBank/DDBJ databases">
        <title>Updated reference genomes for cyclostephanoid diatoms.</title>
        <authorList>
            <person name="Roberts W.R."/>
            <person name="Alverson A.J."/>
        </authorList>
    </citation>
    <scope>NUCLEOTIDE SEQUENCE [LARGE SCALE GENOMIC DNA]</scope>
    <source>
        <strain evidence="8 9">AJA276-08</strain>
    </source>
</reference>
<keyword evidence="3 5" id="KW-0697">Rotamase</keyword>
<dbReference type="InterPro" id="IPR046357">
    <property type="entry name" value="PPIase_dom_sf"/>
</dbReference>
<keyword evidence="9" id="KW-1185">Reference proteome</keyword>
<evidence type="ECO:0000256" key="2">
    <source>
        <dbReference type="ARBA" id="ARBA00013194"/>
    </source>
</evidence>
<feature type="signal peptide" evidence="6">
    <location>
        <begin position="1"/>
        <end position="19"/>
    </location>
</feature>
<evidence type="ECO:0000256" key="1">
    <source>
        <dbReference type="ARBA" id="ARBA00000971"/>
    </source>
</evidence>
<dbReference type="EMBL" id="JALLAZ020000005">
    <property type="protein sequence ID" value="KAL3805988.1"/>
    <property type="molecule type" value="Genomic_DNA"/>
</dbReference>
<evidence type="ECO:0000313" key="9">
    <source>
        <dbReference type="Proteomes" id="UP001530315"/>
    </source>
</evidence>
<sequence length="196" mass="20514">MAKFLSFGLLILCGSNAAAFSLSMGSQSKAAQFGNVGSRRSFFSTACATVVGGASILSRSEPSYAATAKEIITTPSGIKYAVTKEPSDKKPVVPYKGDFVAIDYTGYLSSGQIFDATHSEGKNNSLLFKLGSGSVIPGLDDIVSRMVVGQKVQAIIPPGLAYGEKGVCLEDGECLIKPGSTLVYDVFLKRTSIPPP</sequence>
<dbReference type="Proteomes" id="UP001530315">
    <property type="component" value="Unassembled WGS sequence"/>
</dbReference>
<accession>A0ABD3R0X6</accession>
<dbReference type="PANTHER" id="PTHR43811:SF19">
    <property type="entry name" value="39 KDA FK506-BINDING NUCLEAR PROTEIN"/>
    <property type="match status" value="1"/>
</dbReference>
<evidence type="ECO:0000256" key="3">
    <source>
        <dbReference type="ARBA" id="ARBA00023110"/>
    </source>
</evidence>
<keyword evidence="4 5" id="KW-0413">Isomerase</keyword>
<comment type="catalytic activity">
    <reaction evidence="1 5">
        <text>[protein]-peptidylproline (omega=180) = [protein]-peptidylproline (omega=0)</text>
        <dbReference type="Rhea" id="RHEA:16237"/>
        <dbReference type="Rhea" id="RHEA-COMP:10747"/>
        <dbReference type="Rhea" id="RHEA-COMP:10748"/>
        <dbReference type="ChEBI" id="CHEBI:83833"/>
        <dbReference type="ChEBI" id="CHEBI:83834"/>
        <dbReference type="EC" id="5.2.1.8"/>
    </reaction>
</comment>